<dbReference type="STRING" id="1346286.SAMN05444362_11563"/>
<keyword evidence="4" id="KW-0687">Ribonucleoprotein</keyword>
<evidence type="ECO:0000313" key="4">
    <source>
        <dbReference type="EMBL" id="SHG10144.1"/>
    </source>
</evidence>
<keyword evidence="1" id="KW-0808">Transferase</keyword>
<dbReference type="Pfam" id="PF00583">
    <property type="entry name" value="Acetyltransf_1"/>
    <property type="match status" value="1"/>
</dbReference>
<dbReference type="GO" id="GO:0016747">
    <property type="term" value="F:acyltransferase activity, transferring groups other than amino-acyl groups"/>
    <property type="evidence" value="ECO:0007669"/>
    <property type="project" value="InterPro"/>
</dbReference>
<evidence type="ECO:0000259" key="3">
    <source>
        <dbReference type="PROSITE" id="PS51186"/>
    </source>
</evidence>
<sequence length="150" mass="17128">MDYRIVRTNSENNDFRSLISELDKELSIRNGDTQFCYNVYNKIDWLETVIIAYAGSVAVGCCCFKQYNDSTAEVKRMFLNPGYRGKGLAGKMLHEIEIWAKEKGFRQAILETGLKMVEAISVYKKSGYTVIPNYGQYADNADSICFSKRL</sequence>
<dbReference type="Gene3D" id="3.40.630.30">
    <property type="match status" value="1"/>
</dbReference>
<dbReference type="RefSeq" id="WP_062183225.1">
    <property type="nucleotide sequence ID" value="NZ_BBXL01000020.1"/>
</dbReference>
<dbReference type="PANTHER" id="PTHR43877">
    <property type="entry name" value="AMINOALKYLPHOSPHONATE N-ACETYLTRANSFERASE-RELATED-RELATED"/>
    <property type="match status" value="1"/>
</dbReference>
<evidence type="ECO:0000313" key="5">
    <source>
        <dbReference type="Proteomes" id="UP000184480"/>
    </source>
</evidence>
<dbReference type="GO" id="GO:0005840">
    <property type="term" value="C:ribosome"/>
    <property type="evidence" value="ECO:0007669"/>
    <property type="project" value="UniProtKB-KW"/>
</dbReference>
<accession>A0A1M5H2I3</accession>
<reference evidence="5" key="1">
    <citation type="submission" date="2016-11" db="EMBL/GenBank/DDBJ databases">
        <authorList>
            <person name="Varghese N."/>
            <person name="Submissions S."/>
        </authorList>
    </citation>
    <scope>NUCLEOTIDE SEQUENCE [LARGE SCALE GENOMIC DNA]</scope>
    <source>
        <strain evidence="5">DSM 27370</strain>
    </source>
</reference>
<dbReference type="InterPro" id="IPR000182">
    <property type="entry name" value="GNAT_dom"/>
</dbReference>
<keyword evidence="5" id="KW-1185">Reference proteome</keyword>
<keyword evidence="2" id="KW-0012">Acyltransferase</keyword>
<dbReference type="SUPFAM" id="SSF55729">
    <property type="entry name" value="Acyl-CoA N-acyltransferases (Nat)"/>
    <property type="match status" value="1"/>
</dbReference>
<evidence type="ECO:0000256" key="1">
    <source>
        <dbReference type="ARBA" id="ARBA00022679"/>
    </source>
</evidence>
<gene>
    <name evidence="4" type="ORF">SAMN05444362_11563</name>
</gene>
<proteinExistence type="predicted"/>
<keyword evidence="4" id="KW-0689">Ribosomal protein</keyword>
<dbReference type="AlphaFoldDB" id="A0A1M5H2I3"/>
<organism evidence="4 5">
    <name type="scientific">Dysgonomonas macrotermitis</name>
    <dbReference type="NCBI Taxonomy" id="1346286"/>
    <lineage>
        <taxon>Bacteria</taxon>
        <taxon>Pseudomonadati</taxon>
        <taxon>Bacteroidota</taxon>
        <taxon>Bacteroidia</taxon>
        <taxon>Bacteroidales</taxon>
        <taxon>Dysgonomonadaceae</taxon>
        <taxon>Dysgonomonas</taxon>
    </lineage>
</organism>
<dbReference type="InterPro" id="IPR050832">
    <property type="entry name" value="Bact_Acetyltransf"/>
</dbReference>
<dbReference type="PROSITE" id="PS51186">
    <property type="entry name" value="GNAT"/>
    <property type="match status" value="1"/>
</dbReference>
<name>A0A1M5H2I3_9BACT</name>
<dbReference type="EMBL" id="FQUC01000015">
    <property type="protein sequence ID" value="SHG10144.1"/>
    <property type="molecule type" value="Genomic_DNA"/>
</dbReference>
<dbReference type="CDD" id="cd04301">
    <property type="entry name" value="NAT_SF"/>
    <property type="match status" value="1"/>
</dbReference>
<dbReference type="InterPro" id="IPR016181">
    <property type="entry name" value="Acyl_CoA_acyltransferase"/>
</dbReference>
<feature type="domain" description="N-acetyltransferase" evidence="3">
    <location>
        <begin position="1"/>
        <end position="150"/>
    </location>
</feature>
<dbReference type="OrthoDB" id="9803233at2"/>
<protein>
    <submittedName>
        <fullName evidence="4">Ribosomal protein S18 acetylase RimI</fullName>
    </submittedName>
</protein>
<evidence type="ECO:0000256" key="2">
    <source>
        <dbReference type="ARBA" id="ARBA00023315"/>
    </source>
</evidence>
<dbReference type="PANTHER" id="PTHR43877:SF2">
    <property type="entry name" value="AMINOALKYLPHOSPHONATE N-ACETYLTRANSFERASE-RELATED"/>
    <property type="match status" value="1"/>
</dbReference>
<dbReference type="Proteomes" id="UP000184480">
    <property type="component" value="Unassembled WGS sequence"/>
</dbReference>